<dbReference type="GO" id="GO:0008168">
    <property type="term" value="F:methyltransferase activity"/>
    <property type="evidence" value="ECO:0007669"/>
    <property type="project" value="UniProtKB-KW"/>
</dbReference>
<dbReference type="Proteomes" id="UP001165378">
    <property type="component" value="Unassembled WGS sequence"/>
</dbReference>
<evidence type="ECO:0000313" key="1">
    <source>
        <dbReference type="EMBL" id="MCF2525716.1"/>
    </source>
</evidence>
<dbReference type="Pfam" id="PF04672">
    <property type="entry name" value="Methyltransf_19"/>
    <property type="match status" value="1"/>
</dbReference>
<name>A0AA41PU29_9ACTN</name>
<dbReference type="Gene3D" id="3.40.50.150">
    <property type="entry name" value="Vaccinia Virus protein VP39"/>
    <property type="match status" value="1"/>
</dbReference>
<sequence>MERPAWAPEEIDLTKPSVARVYDYYLGGSHNFAVDREFAAKAIGMWPELPVIMQANRAFLRRAVRHLVESGITQFLDIGSGIPTVGSTHEVVRAAGSEAGVVYVDNDPVAVAHGRAILGDDPRTVMLGGDVRDPLGILESAAATGLYDPARPVAVLLVALLHFVPDEENPAELIAFLHKHIAPGSRLVVSHASADGEPERAAEHQDLYRRRDAPMHMRSRDEVAAFFDGFELAEPGLVFLPEWRPEAGAAPEAKPGRFTGYAGVGTRT</sequence>
<dbReference type="InterPro" id="IPR006764">
    <property type="entry name" value="SAM_dep_MeTrfase_SAV2177_type"/>
</dbReference>
<protein>
    <submittedName>
        <fullName evidence="1">SAM-dependent methyltransferase</fullName>
    </submittedName>
</protein>
<dbReference type="PIRSF" id="PIRSF017393">
    <property type="entry name" value="MTase_SAV2177"/>
    <property type="match status" value="1"/>
</dbReference>
<proteinExistence type="predicted"/>
<accession>A0AA41PU29</accession>
<keyword evidence="1" id="KW-0808">Transferase</keyword>
<dbReference type="GO" id="GO:0032259">
    <property type="term" value="P:methylation"/>
    <property type="evidence" value="ECO:0007669"/>
    <property type="project" value="UniProtKB-KW"/>
</dbReference>
<dbReference type="SUPFAM" id="SSF53335">
    <property type="entry name" value="S-adenosyl-L-methionine-dependent methyltransferases"/>
    <property type="match status" value="1"/>
</dbReference>
<keyword evidence="2" id="KW-1185">Reference proteome</keyword>
<gene>
    <name evidence="1" type="ORF">LZ495_00540</name>
</gene>
<organism evidence="1 2">
    <name type="scientific">Yinghuangia soli</name>
    <dbReference type="NCBI Taxonomy" id="2908204"/>
    <lineage>
        <taxon>Bacteria</taxon>
        <taxon>Bacillati</taxon>
        <taxon>Actinomycetota</taxon>
        <taxon>Actinomycetes</taxon>
        <taxon>Kitasatosporales</taxon>
        <taxon>Streptomycetaceae</taxon>
        <taxon>Yinghuangia</taxon>
    </lineage>
</organism>
<dbReference type="EMBL" id="JAKFHA010000001">
    <property type="protein sequence ID" value="MCF2525716.1"/>
    <property type="molecule type" value="Genomic_DNA"/>
</dbReference>
<dbReference type="RefSeq" id="WP_235049745.1">
    <property type="nucleotide sequence ID" value="NZ_JAKFHA010000001.1"/>
</dbReference>
<keyword evidence="1" id="KW-0489">Methyltransferase</keyword>
<comment type="caution">
    <text evidence="1">The sequence shown here is derived from an EMBL/GenBank/DDBJ whole genome shotgun (WGS) entry which is preliminary data.</text>
</comment>
<dbReference type="InterPro" id="IPR029063">
    <property type="entry name" value="SAM-dependent_MTases_sf"/>
</dbReference>
<reference evidence="1" key="1">
    <citation type="submission" date="2022-01" db="EMBL/GenBank/DDBJ databases">
        <title>Genome-Based Taxonomic Classification of the Phylum Actinobacteria.</title>
        <authorList>
            <person name="Gao Y."/>
        </authorList>
    </citation>
    <scope>NUCLEOTIDE SEQUENCE</scope>
    <source>
        <strain evidence="1">KLBMP 8922</strain>
    </source>
</reference>
<dbReference type="AlphaFoldDB" id="A0AA41PU29"/>
<evidence type="ECO:0000313" key="2">
    <source>
        <dbReference type="Proteomes" id="UP001165378"/>
    </source>
</evidence>